<keyword evidence="6 14" id="KW-0732">Signal</keyword>
<evidence type="ECO:0000256" key="2">
    <source>
        <dbReference type="ARBA" id="ARBA00009810"/>
    </source>
</evidence>
<dbReference type="Pfam" id="PF07715">
    <property type="entry name" value="Plug"/>
    <property type="match status" value="1"/>
</dbReference>
<keyword evidence="10 17" id="KW-0675">Receptor</keyword>
<feature type="chain" id="PRO_5005513546" evidence="14">
    <location>
        <begin position="27"/>
        <end position="611"/>
    </location>
</feature>
<evidence type="ECO:0000259" key="16">
    <source>
        <dbReference type="Pfam" id="PF07715"/>
    </source>
</evidence>
<dbReference type="InterPro" id="IPR039426">
    <property type="entry name" value="TonB-dep_rcpt-like"/>
</dbReference>
<evidence type="ECO:0000259" key="15">
    <source>
        <dbReference type="Pfam" id="PF00593"/>
    </source>
</evidence>
<dbReference type="GO" id="GO:0006811">
    <property type="term" value="P:monoatomic ion transport"/>
    <property type="evidence" value="ECO:0007669"/>
    <property type="project" value="UniProtKB-KW"/>
</dbReference>
<evidence type="ECO:0000256" key="7">
    <source>
        <dbReference type="ARBA" id="ARBA00023065"/>
    </source>
</evidence>
<dbReference type="RefSeq" id="WP_054019694.1">
    <property type="nucleotide sequence ID" value="NZ_BBYR01000026.1"/>
</dbReference>
<feature type="domain" description="TonB-dependent receptor-like beta-barrel" evidence="15">
    <location>
        <begin position="165"/>
        <end position="584"/>
    </location>
</feature>
<comment type="caution">
    <text evidence="17">The sequence shown here is derived from an EMBL/GenBank/DDBJ whole genome shotgun (WGS) entry which is preliminary data.</text>
</comment>
<organism evidence="17 18">
    <name type="scientific">Piscinibacter sakaiensis</name>
    <name type="common">Ideonella sakaiensis</name>
    <dbReference type="NCBI Taxonomy" id="1547922"/>
    <lineage>
        <taxon>Bacteria</taxon>
        <taxon>Pseudomonadati</taxon>
        <taxon>Pseudomonadota</taxon>
        <taxon>Betaproteobacteria</taxon>
        <taxon>Burkholderiales</taxon>
        <taxon>Sphaerotilaceae</taxon>
        <taxon>Piscinibacter</taxon>
    </lineage>
</organism>
<keyword evidence="3 12" id="KW-0813">Transport</keyword>
<dbReference type="InterPro" id="IPR036942">
    <property type="entry name" value="Beta-barrel_TonB_sf"/>
</dbReference>
<dbReference type="InterPro" id="IPR012910">
    <property type="entry name" value="Plug_dom"/>
</dbReference>
<dbReference type="PROSITE" id="PS52016">
    <property type="entry name" value="TONB_DEPENDENT_REC_3"/>
    <property type="match status" value="1"/>
</dbReference>
<evidence type="ECO:0000256" key="1">
    <source>
        <dbReference type="ARBA" id="ARBA00004571"/>
    </source>
</evidence>
<dbReference type="InterPro" id="IPR037066">
    <property type="entry name" value="Plug_dom_sf"/>
</dbReference>
<reference evidence="18" key="1">
    <citation type="submission" date="2015-07" db="EMBL/GenBank/DDBJ databases">
        <title>Discovery of a poly(ethylene terephthalate assimilation.</title>
        <authorList>
            <person name="Yoshida S."/>
            <person name="Hiraga K."/>
            <person name="Takehana T."/>
            <person name="Taniguchi I."/>
            <person name="Yamaji H."/>
            <person name="Maeda Y."/>
            <person name="Toyohara K."/>
            <person name="Miyamoto K."/>
            <person name="Kimura Y."/>
            <person name="Oda K."/>
        </authorList>
    </citation>
    <scope>NUCLEOTIDE SEQUENCE [LARGE SCALE GENOMIC DNA]</scope>
    <source>
        <strain evidence="18">NBRC 110686 / TISTR 2288 / 201-F6</strain>
    </source>
</reference>
<dbReference type="PANTHER" id="PTHR30069">
    <property type="entry name" value="TONB-DEPENDENT OUTER MEMBRANE RECEPTOR"/>
    <property type="match status" value="1"/>
</dbReference>
<dbReference type="InterPro" id="IPR000531">
    <property type="entry name" value="Beta-barrel_TonB"/>
</dbReference>
<evidence type="ECO:0000256" key="4">
    <source>
        <dbReference type="ARBA" id="ARBA00022452"/>
    </source>
</evidence>
<comment type="similarity">
    <text evidence="2 12 13">Belongs to the TonB-dependent receptor family.</text>
</comment>
<protein>
    <submittedName>
        <fullName evidence="17">Outer membrane vitamin B12 receptor BtuB</fullName>
    </submittedName>
</protein>
<gene>
    <name evidence="17" type="ORF">ISF6_1422</name>
</gene>
<dbReference type="GO" id="GO:0009279">
    <property type="term" value="C:cell outer membrane"/>
    <property type="evidence" value="ECO:0007669"/>
    <property type="project" value="UniProtKB-SubCell"/>
</dbReference>
<dbReference type="Proteomes" id="UP000037660">
    <property type="component" value="Unassembled WGS sequence"/>
</dbReference>
<dbReference type="EMBL" id="BBYR01000026">
    <property type="protein sequence ID" value="GAP35649.1"/>
    <property type="molecule type" value="Genomic_DNA"/>
</dbReference>
<evidence type="ECO:0000256" key="6">
    <source>
        <dbReference type="ARBA" id="ARBA00022729"/>
    </source>
</evidence>
<evidence type="ECO:0000313" key="17">
    <source>
        <dbReference type="EMBL" id="GAP35649.1"/>
    </source>
</evidence>
<feature type="signal peptide" evidence="14">
    <location>
        <begin position="1"/>
        <end position="26"/>
    </location>
</feature>
<dbReference type="PANTHER" id="PTHR30069:SF53">
    <property type="entry name" value="COLICIN I RECEPTOR-RELATED"/>
    <property type="match status" value="1"/>
</dbReference>
<evidence type="ECO:0000256" key="8">
    <source>
        <dbReference type="ARBA" id="ARBA00023077"/>
    </source>
</evidence>
<evidence type="ECO:0000256" key="13">
    <source>
        <dbReference type="RuleBase" id="RU003357"/>
    </source>
</evidence>
<keyword evidence="7" id="KW-0406">Ion transport</keyword>
<dbReference type="Gene3D" id="2.40.170.20">
    <property type="entry name" value="TonB-dependent receptor, beta-barrel domain"/>
    <property type="match status" value="1"/>
</dbReference>
<feature type="domain" description="TonB-dependent receptor plug" evidence="16">
    <location>
        <begin position="51"/>
        <end position="153"/>
    </location>
</feature>
<dbReference type="Pfam" id="PF00593">
    <property type="entry name" value="TonB_dep_Rec_b-barrel"/>
    <property type="match status" value="1"/>
</dbReference>
<evidence type="ECO:0000256" key="9">
    <source>
        <dbReference type="ARBA" id="ARBA00023136"/>
    </source>
</evidence>
<comment type="subcellular location">
    <subcellularLocation>
        <location evidence="1 12">Cell outer membrane</location>
        <topology evidence="1 12">Multi-pass membrane protein</topology>
    </subcellularLocation>
</comment>
<name>A0A0K8NZE7_PISS1</name>
<evidence type="ECO:0000256" key="3">
    <source>
        <dbReference type="ARBA" id="ARBA00022448"/>
    </source>
</evidence>
<keyword evidence="11 12" id="KW-0998">Cell outer membrane</keyword>
<evidence type="ECO:0000256" key="5">
    <source>
        <dbReference type="ARBA" id="ARBA00022692"/>
    </source>
</evidence>
<keyword evidence="18" id="KW-1185">Reference proteome</keyword>
<dbReference type="SUPFAM" id="SSF56935">
    <property type="entry name" value="Porins"/>
    <property type="match status" value="1"/>
</dbReference>
<dbReference type="AlphaFoldDB" id="A0A0K8NZE7"/>
<evidence type="ECO:0000256" key="14">
    <source>
        <dbReference type="SAM" id="SignalP"/>
    </source>
</evidence>
<accession>A0A0K8NZE7</accession>
<evidence type="ECO:0000313" key="18">
    <source>
        <dbReference type="Proteomes" id="UP000037660"/>
    </source>
</evidence>
<dbReference type="STRING" id="1547922.ISF6_1422"/>
<keyword evidence="9 12" id="KW-0472">Membrane</keyword>
<proteinExistence type="inferred from homology"/>
<dbReference type="CDD" id="cd01347">
    <property type="entry name" value="ligand_gated_channel"/>
    <property type="match status" value="1"/>
</dbReference>
<keyword evidence="4 12" id="KW-1134">Transmembrane beta strand</keyword>
<sequence length="611" mass="64769">MALRVPPVGRAAAGLAALLATAAAVAQSQPVTSLETVTVTRRAPEPLGRALADVSVLDRAAIERSGATDVADLLGRLPGIAFARNGGPGGTTSVFIRGGEARHTAVYLDGVRLDSQATGGAIWEQIPLAQIERIEVLRGPAGGVYGSDAVAGVVQLFTRRGREGWRPSGYVGAGSDGLARVEAGLSGAGAGLDYALSLSHDRADGINARPIPTANPDRDGWRRDAGSGQLGWQLDRVHRVDATLLATRLRAQYDASASADDVATHTLRSGTLGWQAAWNGDATTRLQLGESRSTYESQPSFYRTETRLRNLLLQHEQRLGSQRLSVALERREDALLNPATAFAATLAGERHQDALALGWRGDFGAHALQAHLRHDRDSSFGGKDTGGLAWGWAFAPGWRATASAATSFRAPTLYQRFSEYGVATLQPESGRNLELGLRWADGEHGAELSTWRNRVRDLINFGGAGACASPFGCYENVGAVRYEGVTLAGRTRIGAVALRGSLDWHDPRNLATGKTLARRARQLASFGADTALAGWTLGAELQAAGARWDDAANTLRLGGYGLVNLRVARSLAPGLSLEGRVDNVGDKAYALARTYATPGRSVQLGLRWSPN</sequence>
<evidence type="ECO:0000256" key="10">
    <source>
        <dbReference type="ARBA" id="ARBA00023170"/>
    </source>
</evidence>
<dbReference type="GO" id="GO:0015889">
    <property type="term" value="P:cobalamin transport"/>
    <property type="evidence" value="ECO:0007669"/>
    <property type="project" value="TreeGrafter"/>
</dbReference>
<dbReference type="Gene3D" id="2.170.130.10">
    <property type="entry name" value="TonB-dependent receptor, plug domain"/>
    <property type="match status" value="1"/>
</dbReference>
<reference evidence="17 18" key="2">
    <citation type="journal article" date="2016" name="Science">
        <title>A bacterium that degrades and assimilates poly(ethylene terephthalate).</title>
        <authorList>
            <person name="Yoshida S."/>
            <person name="Hiraga K."/>
            <person name="Takehana T."/>
            <person name="Taniguchi I."/>
            <person name="Yamaji H."/>
            <person name="Maeda Y."/>
            <person name="Toyohara K."/>
            <person name="Miyamoto K."/>
            <person name="Kimura Y."/>
            <person name="Oda K."/>
        </authorList>
    </citation>
    <scope>NUCLEOTIDE SEQUENCE [LARGE SCALE GENOMIC DNA]</scope>
    <source>
        <strain evidence="18">NBRC 110686 / TISTR 2288 / 201-F6</strain>
    </source>
</reference>
<evidence type="ECO:0000256" key="11">
    <source>
        <dbReference type="ARBA" id="ARBA00023237"/>
    </source>
</evidence>
<keyword evidence="5 12" id="KW-0812">Transmembrane</keyword>
<evidence type="ECO:0000256" key="12">
    <source>
        <dbReference type="PROSITE-ProRule" id="PRU01360"/>
    </source>
</evidence>
<keyword evidence="8 13" id="KW-0798">TonB box</keyword>
<dbReference type="OrthoDB" id="183532at2"/>